<organism evidence="1 2">
    <name type="scientific">Cymbomonas tetramitiformis</name>
    <dbReference type="NCBI Taxonomy" id="36881"/>
    <lineage>
        <taxon>Eukaryota</taxon>
        <taxon>Viridiplantae</taxon>
        <taxon>Chlorophyta</taxon>
        <taxon>Pyramimonadophyceae</taxon>
        <taxon>Pyramimonadales</taxon>
        <taxon>Pyramimonadaceae</taxon>
        <taxon>Cymbomonas</taxon>
    </lineage>
</organism>
<dbReference type="Proteomes" id="UP001190700">
    <property type="component" value="Unassembled WGS sequence"/>
</dbReference>
<dbReference type="EMBL" id="LGRX02011426">
    <property type="protein sequence ID" value="KAK3268983.1"/>
    <property type="molecule type" value="Genomic_DNA"/>
</dbReference>
<accession>A0AAE0L1V4</accession>
<evidence type="ECO:0000313" key="1">
    <source>
        <dbReference type="EMBL" id="KAK3268983.1"/>
    </source>
</evidence>
<gene>
    <name evidence="1" type="ORF">CYMTET_22547</name>
</gene>
<protein>
    <submittedName>
        <fullName evidence="1">Uncharacterized protein</fullName>
    </submittedName>
</protein>
<proteinExistence type="predicted"/>
<dbReference type="AlphaFoldDB" id="A0AAE0L1V4"/>
<sequence length="180" mass="19266">GGGHRVSSGGGGHWARSGGGYWARSGGGHWARSGDQACGFMREIFCSPNIRSGASRAVSQGHLSLQHPSVEACHVELMMASRLVRASMRCCYVAHSVAAVVPQCAKLPQPVPLPRAAHALIPAQPRQHLRIPLVCNLPNGKFRLVYVYTTKAIDARDGPVELLTYYGETNVVEAEDIGVV</sequence>
<feature type="non-terminal residue" evidence="1">
    <location>
        <position position="1"/>
    </location>
</feature>
<evidence type="ECO:0000313" key="2">
    <source>
        <dbReference type="Proteomes" id="UP001190700"/>
    </source>
</evidence>
<name>A0AAE0L1V4_9CHLO</name>
<reference evidence="1 2" key="1">
    <citation type="journal article" date="2015" name="Genome Biol. Evol.">
        <title>Comparative Genomics of a Bacterivorous Green Alga Reveals Evolutionary Causalities and Consequences of Phago-Mixotrophic Mode of Nutrition.</title>
        <authorList>
            <person name="Burns J.A."/>
            <person name="Paasch A."/>
            <person name="Narechania A."/>
            <person name="Kim E."/>
        </authorList>
    </citation>
    <scope>NUCLEOTIDE SEQUENCE [LARGE SCALE GENOMIC DNA]</scope>
    <source>
        <strain evidence="1 2">PLY_AMNH</strain>
    </source>
</reference>
<keyword evidence="2" id="KW-1185">Reference proteome</keyword>
<comment type="caution">
    <text evidence="1">The sequence shown here is derived from an EMBL/GenBank/DDBJ whole genome shotgun (WGS) entry which is preliminary data.</text>
</comment>